<sequence length="152" mass="15623">MEGAAASATQEPGRRRRAGSSTGSSFVAVSDGSASTSPFIVTPAVGSPESTILADMSQPSSSSARTSSRVASAPPVPNPLLKGMPGRELSASKTDGAAFAGDHAAPPILTYPDDLSTTEFDQHPLAREMNLSSAEKARLGLIIPKQIPSRDF</sequence>
<organism evidence="2 3">
    <name type="scientific">Purpureocillium lilacinum</name>
    <name type="common">Paecilomyces lilacinus</name>
    <dbReference type="NCBI Taxonomy" id="33203"/>
    <lineage>
        <taxon>Eukaryota</taxon>
        <taxon>Fungi</taxon>
        <taxon>Dikarya</taxon>
        <taxon>Ascomycota</taxon>
        <taxon>Pezizomycotina</taxon>
        <taxon>Sordariomycetes</taxon>
        <taxon>Hypocreomycetidae</taxon>
        <taxon>Hypocreales</taxon>
        <taxon>Ophiocordycipitaceae</taxon>
        <taxon>Purpureocillium</taxon>
    </lineage>
</organism>
<feature type="compositionally biased region" description="Low complexity" evidence="1">
    <location>
        <begin position="57"/>
        <end position="73"/>
    </location>
</feature>
<name>A0A179G1K1_PURLI</name>
<evidence type="ECO:0000256" key="1">
    <source>
        <dbReference type="SAM" id="MobiDB-lite"/>
    </source>
</evidence>
<evidence type="ECO:0000313" key="2">
    <source>
        <dbReference type="EMBL" id="OAQ71756.1"/>
    </source>
</evidence>
<reference evidence="2 3" key="1">
    <citation type="submission" date="2016-01" db="EMBL/GenBank/DDBJ databases">
        <title>Biosynthesis of antibiotic leucinostatins and their inhibition on Phytophthora in bio-control Purpureocillium lilacinum.</title>
        <authorList>
            <person name="Wang G."/>
            <person name="Liu Z."/>
            <person name="Lin R."/>
            <person name="Li E."/>
            <person name="Mao Z."/>
            <person name="Ling J."/>
            <person name="Yin W."/>
            <person name="Xie B."/>
        </authorList>
    </citation>
    <scope>NUCLEOTIDE SEQUENCE [LARGE SCALE GENOMIC DNA]</scope>
    <source>
        <strain evidence="2">PLBJ-1</strain>
    </source>
</reference>
<comment type="caution">
    <text evidence="2">The sequence shown here is derived from an EMBL/GenBank/DDBJ whole genome shotgun (WGS) entry which is preliminary data.</text>
</comment>
<accession>A0A179G1K1</accession>
<feature type="region of interest" description="Disordered" evidence="1">
    <location>
        <begin position="1"/>
        <end position="116"/>
    </location>
</feature>
<dbReference type="AlphaFoldDB" id="A0A179G1K1"/>
<dbReference type="EMBL" id="LSBH01000010">
    <property type="protein sequence ID" value="OAQ71756.1"/>
    <property type="molecule type" value="Genomic_DNA"/>
</dbReference>
<dbReference type="Proteomes" id="UP000078240">
    <property type="component" value="Unassembled WGS sequence"/>
</dbReference>
<protein>
    <submittedName>
        <fullName evidence="2">Uncharacterized protein</fullName>
    </submittedName>
</protein>
<gene>
    <name evidence="2" type="ORF">VFPBJ_10535</name>
</gene>
<proteinExistence type="predicted"/>
<evidence type="ECO:0000313" key="3">
    <source>
        <dbReference type="Proteomes" id="UP000078240"/>
    </source>
</evidence>